<dbReference type="AlphaFoldDB" id="A0A7W6CC39"/>
<gene>
    <name evidence="1" type="ORF">GGQ73_003066</name>
</gene>
<dbReference type="EMBL" id="JACIDV010000008">
    <property type="protein sequence ID" value="MBB3947102.1"/>
    <property type="molecule type" value="Genomic_DNA"/>
</dbReference>
<sequence>MPDIPYSASAAPDGVSLPLTFKVTRSDKITTPGMIDTQMINHLIDSDLVICDMSLLNANAFYEMGIRHMTRKPTIHMFVVGTEIPFDVKPYRAIEFSWHQHSHLLEARRQLEEAIRDATAPEHLPDNPVTKAINFQQIEKSATSIDKLLLHELESVKQDLALLKRKRPVGPADSFLSKLKASKPYYTSTSVSEILAQDMPAHIEIVLDSSQLSEPVDEAIHRALGTIESLGWKTEGSRVFLNVYVPKLSEINPIIEKLRIIGFLIVTINPSDRQFDLSGDRSGT</sequence>
<evidence type="ECO:0000313" key="2">
    <source>
        <dbReference type="Proteomes" id="UP000565286"/>
    </source>
</evidence>
<proteinExistence type="predicted"/>
<evidence type="ECO:0000313" key="1">
    <source>
        <dbReference type="EMBL" id="MBB3947102.1"/>
    </source>
</evidence>
<dbReference type="Proteomes" id="UP000565286">
    <property type="component" value="Unassembled WGS sequence"/>
</dbReference>
<name>A0A7W6CC39_9HYPH</name>
<keyword evidence="2" id="KW-1185">Reference proteome</keyword>
<organism evidence="1 2">
    <name type="scientific">Rhizobium skierniewicense</name>
    <dbReference type="NCBI Taxonomy" id="984260"/>
    <lineage>
        <taxon>Bacteria</taxon>
        <taxon>Pseudomonadati</taxon>
        <taxon>Pseudomonadota</taxon>
        <taxon>Alphaproteobacteria</taxon>
        <taxon>Hyphomicrobiales</taxon>
        <taxon>Rhizobiaceae</taxon>
        <taxon>Rhizobium/Agrobacterium group</taxon>
        <taxon>Rhizobium</taxon>
    </lineage>
</organism>
<comment type="caution">
    <text evidence="1">The sequence shown here is derived from an EMBL/GenBank/DDBJ whole genome shotgun (WGS) entry which is preliminary data.</text>
</comment>
<reference evidence="1 2" key="1">
    <citation type="submission" date="2020-08" db="EMBL/GenBank/DDBJ databases">
        <title>Genomic Encyclopedia of Type Strains, Phase IV (KMG-IV): sequencing the most valuable type-strain genomes for metagenomic binning, comparative biology and taxonomic classification.</title>
        <authorList>
            <person name="Goeker M."/>
        </authorList>
    </citation>
    <scope>NUCLEOTIDE SEQUENCE [LARGE SCALE GENOMIC DNA]</scope>
    <source>
        <strain evidence="1 2">DSM 26438</strain>
    </source>
</reference>
<accession>A0A7W6CC39</accession>
<protein>
    <submittedName>
        <fullName evidence="1">Uncharacterized protein</fullName>
    </submittedName>
</protein>